<dbReference type="GeneID" id="43591504"/>
<dbReference type="Gene3D" id="2.160.10.10">
    <property type="entry name" value="Hexapeptide repeat proteins"/>
    <property type="match status" value="1"/>
</dbReference>
<comment type="subcellular location">
    <subcellularLocation>
        <location evidence="1">Cytoplasm</location>
        <location evidence="1">Cytoskeleton</location>
    </subcellularLocation>
</comment>
<evidence type="ECO:0000256" key="3">
    <source>
        <dbReference type="ARBA" id="ARBA00016573"/>
    </source>
</evidence>
<dbReference type="InterPro" id="IPR011004">
    <property type="entry name" value="Trimer_LpxA-like_sf"/>
</dbReference>
<dbReference type="PANTHER" id="PTHR13072">
    <property type="entry name" value="DYNACTIN 6"/>
    <property type="match status" value="1"/>
</dbReference>
<dbReference type="AlphaFoldDB" id="A0AAJ8LDF6"/>
<keyword evidence="4" id="KW-0963">Cytoplasm</keyword>
<dbReference type="EMBL" id="CP144051">
    <property type="protein sequence ID" value="WWD15827.1"/>
    <property type="molecule type" value="Genomic_DNA"/>
</dbReference>
<comment type="similarity">
    <text evidence="2">Belongs to the dynactin subunits 5/6 family. Dynactin subunit 6 subfamily.</text>
</comment>
<evidence type="ECO:0000256" key="4">
    <source>
        <dbReference type="ARBA" id="ARBA00022490"/>
    </source>
</evidence>
<dbReference type="GO" id="GO:0070840">
    <property type="term" value="F:dynein complex binding"/>
    <property type="evidence" value="ECO:0007669"/>
    <property type="project" value="TreeGrafter"/>
</dbReference>
<dbReference type="CDD" id="cd04646">
    <property type="entry name" value="LbH_Dynactin_6"/>
    <property type="match status" value="1"/>
</dbReference>
<proteinExistence type="inferred from homology"/>
<keyword evidence="8" id="KW-1185">Reference proteome</keyword>
<dbReference type="Proteomes" id="UP000322225">
    <property type="component" value="Chromosome 1"/>
</dbReference>
<dbReference type="SUPFAM" id="SSF51161">
    <property type="entry name" value="Trimeric LpxA-like enzymes"/>
    <property type="match status" value="1"/>
</dbReference>
<organism evidence="7 8">
    <name type="scientific">Kwoniella shandongensis</name>
    <dbReference type="NCBI Taxonomy" id="1734106"/>
    <lineage>
        <taxon>Eukaryota</taxon>
        <taxon>Fungi</taxon>
        <taxon>Dikarya</taxon>
        <taxon>Basidiomycota</taxon>
        <taxon>Agaricomycotina</taxon>
        <taxon>Tremellomycetes</taxon>
        <taxon>Tremellales</taxon>
        <taxon>Cryptococcaceae</taxon>
        <taxon>Kwoniella</taxon>
    </lineage>
</organism>
<accession>A0AAJ8LDF6</accession>
<comment type="function">
    <text evidence="6">Part of the dynactin complex that activates the molecular motor dynein for ultra-processive transport along microtubules.</text>
</comment>
<name>A0AAJ8LDF6_9TREE</name>
<evidence type="ECO:0000256" key="6">
    <source>
        <dbReference type="ARBA" id="ARBA00034687"/>
    </source>
</evidence>
<sequence length="176" mass="18702">MSRSAAPPTRITAHSTSLICQDVDLRGDITIGPGVVVHPKASILALGGPIVIGAECVIEETVIIVNRGTEIMKIGDGNHFMVGSRIESPSIGDHNTFQPRCKASSGVIITDNCTLGAGTILLPLPTLPPNTTETLPPYTVIFGADSDRRIWDGSGEVAEKALRGKHIEYLREVIPK</sequence>
<dbReference type="PANTHER" id="PTHR13072:SF0">
    <property type="entry name" value="DYNACTIN SUBUNIT 6"/>
    <property type="match status" value="1"/>
</dbReference>
<evidence type="ECO:0000256" key="2">
    <source>
        <dbReference type="ARBA" id="ARBA00007719"/>
    </source>
</evidence>
<evidence type="ECO:0000256" key="5">
    <source>
        <dbReference type="ARBA" id="ARBA00023212"/>
    </source>
</evidence>
<dbReference type="RefSeq" id="XP_031858337.2">
    <property type="nucleotide sequence ID" value="XM_032007336.2"/>
</dbReference>
<dbReference type="GO" id="GO:0007052">
    <property type="term" value="P:mitotic spindle organization"/>
    <property type="evidence" value="ECO:0007669"/>
    <property type="project" value="TreeGrafter"/>
</dbReference>
<dbReference type="KEGG" id="ksn:43591504"/>
<dbReference type="GO" id="GO:0005869">
    <property type="term" value="C:dynactin complex"/>
    <property type="evidence" value="ECO:0007669"/>
    <property type="project" value="InterPro"/>
</dbReference>
<reference evidence="7" key="2">
    <citation type="submission" date="2024-01" db="EMBL/GenBank/DDBJ databases">
        <title>Comparative genomics of Cryptococcus and Kwoniella reveals pathogenesis evolution and contrasting modes of karyotype evolution via chromosome fusion or intercentromeric recombination.</title>
        <authorList>
            <person name="Coelho M.A."/>
            <person name="David-Palma M."/>
            <person name="Shea T."/>
            <person name="Bowers K."/>
            <person name="McGinley-Smith S."/>
            <person name="Mohammad A.W."/>
            <person name="Gnirke A."/>
            <person name="Yurkov A.M."/>
            <person name="Nowrousian M."/>
            <person name="Sun S."/>
            <person name="Cuomo C.A."/>
            <person name="Heitman J."/>
        </authorList>
    </citation>
    <scope>NUCLEOTIDE SEQUENCE</scope>
    <source>
        <strain evidence="7">CBS 12478</strain>
    </source>
</reference>
<gene>
    <name evidence="7" type="ORF">CI109_100251</name>
</gene>
<evidence type="ECO:0000313" key="7">
    <source>
        <dbReference type="EMBL" id="WWD15827.1"/>
    </source>
</evidence>
<reference evidence="7" key="1">
    <citation type="submission" date="2017-08" db="EMBL/GenBank/DDBJ databases">
        <authorList>
            <person name="Cuomo C."/>
            <person name="Billmyre B."/>
            <person name="Heitman J."/>
        </authorList>
    </citation>
    <scope>NUCLEOTIDE SEQUENCE</scope>
    <source>
        <strain evidence="7">CBS 12478</strain>
    </source>
</reference>
<dbReference type="InterPro" id="IPR027777">
    <property type="entry name" value="DCTN6"/>
</dbReference>
<evidence type="ECO:0000313" key="8">
    <source>
        <dbReference type="Proteomes" id="UP000322225"/>
    </source>
</evidence>
<protein>
    <recommendedName>
        <fullName evidence="3">Dynactin subunit 6</fullName>
    </recommendedName>
</protein>
<evidence type="ECO:0000256" key="1">
    <source>
        <dbReference type="ARBA" id="ARBA00004245"/>
    </source>
</evidence>
<keyword evidence="5" id="KW-0206">Cytoskeleton</keyword>